<evidence type="ECO:0000313" key="1">
    <source>
        <dbReference type="EMBL" id="SMF95835.1"/>
    </source>
</evidence>
<name>A0A1Y6D7L5_9GAMM</name>
<proteinExistence type="predicted"/>
<dbReference type="AlphaFoldDB" id="A0A1Y6D7L5"/>
<sequence length="106" mass="11996">MNTVEILIFMAVAGCGWLWYENTQARETALAAVREACRAEGLQLLDETVALTRLRPTRTADGWIAWWRVYEFEYSDTGDNRRRGGVHLLGGRVTLLNVGLRLVASR</sequence>
<dbReference type="STRING" id="1760988.SAMN02949497_3210"/>
<dbReference type="OrthoDB" id="5959530at2"/>
<dbReference type="InterPro" id="IPR021732">
    <property type="entry name" value="DUF3301"/>
</dbReference>
<accession>A0A1Y6D7L5</accession>
<reference evidence="1 2" key="1">
    <citation type="submission" date="2016-12" db="EMBL/GenBank/DDBJ databases">
        <authorList>
            <person name="Song W.-J."/>
            <person name="Kurnit D.M."/>
        </authorList>
    </citation>
    <scope>NUCLEOTIDE SEQUENCE [LARGE SCALE GENOMIC DNA]</scope>
    <source>
        <strain evidence="1 2">175</strain>
    </source>
</reference>
<dbReference type="Pfam" id="PF11743">
    <property type="entry name" value="DUF3301"/>
    <property type="match status" value="1"/>
</dbReference>
<dbReference type="Proteomes" id="UP000192923">
    <property type="component" value="Unassembled WGS sequence"/>
</dbReference>
<evidence type="ECO:0008006" key="3">
    <source>
        <dbReference type="Google" id="ProtNLM"/>
    </source>
</evidence>
<dbReference type="EMBL" id="FXAM01000001">
    <property type="protein sequence ID" value="SMF95835.1"/>
    <property type="molecule type" value="Genomic_DNA"/>
</dbReference>
<protein>
    <recommendedName>
        <fullName evidence="3">DUF3301 domain-containing protein</fullName>
    </recommendedName>
</protein>
<dbReference type="RefSeq" id="WP_125468977.1">
    <property type="nucleotide sequence ID" value="NZ_FXAM01000001.1"/>
</dbReference>
<organism evidence="1 2">
    <name type="scientific">Methylomagnum ishizawai</name>
    <dbReference type="NCBI Taxonomy" id="1760988"/>
    <lineage>
        <taxon>Bacteria</taxon>
        <taxon>Pseudomonadati</taxon>
        <taxon>Pseudomonadota</taxon>
        <taxon>Gammaproteobacteria</taxon>
        <taxon>Methylococcales</taxon>
        <taxon>Methylococcaceae</taxon>
        <taxon>Methylomagnum</taxon>
    </lineage>
</organism>
<evidence type="ECO:0000313" key="2">
    <source>
        <dbReference type="Proteomes" id="UP000192923"/>
    </source>
</evidence>
<keyword evidence="2" id="KW-1185">Reference proteome</keyword>
<gene>
    <name evidence="1" type="ORF">SAMN02949497_3210</name>
</gene>